<dbReference type="CDD" id="cd00207">
    <property type="entry name" value="fer2"/>
    <property type="match status" value="1"/>
</dbReference>
<dbReference type="PROSITE" id="PS00198">
    <property type="entry name" value="4FE4S_FER_1"/>
    <property type="match status" value="1"/>
</dbReference>
<dbReference type="GO" id="GO:0051539">
    <property type="term" value="F:4 iron, 4 sulfur cluster binding"/>
    <property type="evidence" value="ECO:0007669"/>
    <property type="project" value="UniProtKB-KW"/>
</dbReference>
<dbReference type="GO" id="GO:0051537">
    <property type="term" value="F:2 iron, 2 sulfur cluster binding"/>
    <property type="evidence" value="ECO:0007669"/>
    <property type="project" value="UniProtKB-KW"/>
</dbReference>
<dbReference type="KEGG" id="bbae:FRD01_21710"/>
<evidence type="ECO:0000259" key="12">
    <source>
        <dbReference type="PROSITE" id="PS51669"/>
    </source>
</evidence>
<dbReference type="FunFam" id="3.10.20.740:FF:000001">
    <property type="entry name" value="NADH-quinone oxidoreductase subunit G"/>
    <property type="match status" value="1"/>
</dbReference>
<dbReference type="InterPro" id="IPR006656">
    <property type="entry name" value="Mopterin_OxRdtase"/>
</dbReference>
<dbReference type="PANTHER" id="PTHR43105:SF13">
    <property type="entry name" value="NADH-UBIQUINONE OXIDOREDUCTASE 75 KDA SUBUNIT, MITOCHONDRIAL"/>
    <property type="match status" value="1"/>
</dbReference>
<dbReference type="Pfam" id="PF00384">
    <property type="entry name" value="Molybdopterin"/>
    <property type="match status" value="1"/>
</dbReference>
<evidence type="ECO:0000256" key="4">
    <source>
        <dbReference type="ARBA" id="ARBA00022723"/>
    </source>
</evidence>
<sequence length="512" mass="56927">MPKVNINGTEIEVDQGTTILRAAAEAGFDVPHFCYHPSLSRPANCRMCLVEVEGWPKLQPGCYTAVSDGMVVKTESDRVVKARKAVLEFILLNHPVDCPICDQAGECKLQDYYVDYDAQESRQRTEKQNKVKAYPIGPEVVYDGERCILCTRCIRFCEEITQTEELTIVERGDRAEIRAFPGRELDNDYSMCVVDLCPVGALTSRDFRFKCRVWLLTSTDSVCTGCATGCSIHLDHFRNEIQRYRPRYNPGVNDYWMCDKGRLSYKEVHTGRMVELAVNGAYVNWHSGMEAASSKLEKAIEEGGVGMLITPQSTCEDLHLAKKFGTEVAGASFFVGGKPDGNQDDFLIHRDKNPNRAGLEKVFKGTTVERFESLVDKIESGAITSLIMVGPWIPASGEAQARFAQALEKLSLFLYISSHAGEFAQKANVALPAATHAEKDGTFVNVKGVEQAIHQAFAPHGDALPEWQIFMRLAKALKKPFGYTFLSDIQKEMFVVEEAPAPAEEPVQPSAE</sequence>
<dbReference type="GO" id="GO:0016491">
    <property type="term" value="F:oxidoreductase activity"/>
    <property type="evidence" value="ECO:0007669"/>
    <property type="project" value="InterPro"/>
</dbReference>
<name>A0A5B8XW82_9DELT</name>
<dbReference type="SUPFAM" id="SSF54862">
    <property type="entry name" value="4Fe-4S ferredoxins"/>
    <property type="match status" value="1"/>
</dbReference>
<evidence type="ECO:0000259" key="11">
    <source>
        <dbReference type="PROSITE" id="PS51379"/>
    </source>
</evidence>
<keyword evidence="3" id="KW-0004">4Fe-4S</keyword>
<evidence type="ECO:0000256" key="2">
    <source>
        <dbReference type="ARBA" id="ARBA00005404"/>
    </source>
</evidence>
<feature type="domain" description="2Fe-2S ferredoxin-type" evidence="10">
    <location>
        <begin position="2"/>
        <end position="78"/>
    </location>
</feature>
<comment type="cofactor">
    <cofactor evidence="1">
        <name>[4Fe-4S] cluster</name>
        <dbReference type="ChEBI" id="CHEBI:49883"/>
    </cofactor>
</comment>
<keyword evidence="4" id="KW-0479">Metal-binding</keyword>
<dbReference type="PROSITE" id="PS51839">
    <property type="entry name" value="4FE4S_HC3"/>
    <property type="match status" value="1"/>
</dbReference>
<dbReference type="InterPro" id="IPR000283">
    <property type="entry name" value="NADH_UbQ_OxRdtase_75kDa_su_CS"/>
</dbReference>
<feature type="domain" description="4Fe-4S ferredoxin-type" evidence="11">
    <location>
        <begin position="138"/>
        <end position="166"/>
    </location>
</feature>
<comment type="similarity">
    <text evidence="2">Belongs to the complex I 75 kDa subunit family.</text>
</comment>
<dbReference type="PROSITE" id="PS00643">
    <property type="entry name" value="COMPLEX1_75K_3"/>
    <property type="match status" value="1"/>
</dbReference>
<organism evidence="14 15">
    <name type="scientific">Microvenator marinus</name>
    <dbReference type="NCBI Taxonomy" id="2600177"/>
    <lineage>
        <taxon>Bacteria</taxon>
        <taxon>Deltaproteobacteria</taxon>
        <taxon>Bradymonadales</taxon>
        <taxon>Microvenatoraceae</taxon>
        <taxon>Microvenator</taxon>
    </lineage>
</organism>
<dbReference type="GO" id="GO:0008137">
    <property type="term" value="F:NADH dehydrogenase (ubiquinone) activity"/>
    <property type="evidence" value="ECO:0007669"/>
    <property type="project" value="InterPro"/>
</dbReference>
<evidence type="ECO:0000259" key="13">
    <source>
        <dbReference type="PROSITE" id="PS51839"/>
    </source>
</evidence>
<evidence type="ECO:0000313" key="14">
    <source>
        <dbReference type="EMBL" id="QED29800.1"/>
    </source>
</evidence>
<dbReference type="InterPro" id="IPR001041">
    <property type="entry name" value="2Fe-2S_ferredoxin-type"/>
</dbReference>
<keyword evidence="6" id="KW-0408">Iron</keyword>
<dbReference type="GO" id="GO:0016020">
    <property type="term" value="C:membrane"/>
    <property type="evidence" value="ECO:0007669"/>
    <property type="project" value="InterPro"/>
</dbReference>
<dbReference type="SMART" id="SM00929">
    <property type="entry name" value="NADH-G_4Fe-4S_3"/>
    <property type="match status" value="1"/>
</dbReference>
<proteinExistence type="inferred from homology"/>
<dbReference type="SUPFAM" id="SSF53706">
    <property type="entry name" value="Formate dehydrogenase/DMSO reductase, domains 1-3"/>
    <property type="match status" value="2"/>
</dbReference>
<dbReference type="Gene3D" id="3.40.50.740">
    <property type="match status" value="1"/>
</dbReference>
<dbReference type="InterPro" id="IPR036010">
    <property type="entry name" value="2Fe-2S_ferredoxin-like_sf"/>
</dbReference>
<dbReference type="Gene3D" id="2.20.25.90">
    <property type="entry name" value="ADC-like domains"/>
    <property type="match status" value="1"/>
</dbReference>
<comment type="cofactor">
    <cofactor evidence="9">
        <name>[2Fe-2S] cluster</name>
        <dbReference type="ChEBI" id="CHEBI:190135"/>
    </cofactor>
</comment>
<dbReference type="EMBL" id="CP042467">
    <property type="protein sequence ID" value="QED29800.1"/>
    <property type="molecule type" value="Genomic_DNA"/>
</dbReference>
<protein>
    <submittedName>
        <fullName evidence="14">Molybdopterin-dependent oxidoreductase</fullName>
    </submittedName>
</protein>
<dbReference type="InterPro" id="IPR017900">
    <property type="entry name" value="4Fe4S_Fe_S_CS"/>
</dbReference>
<dbReference type="Pfam" id="PF22117">
    <property type="entry name" value="Fer4_Nqo3"/>
    <property type="match status" value="1"/>
</dbReference>
<gene>
    <name evidence="14" type="ORF">FRD01_21710</name>
</gene>
<keyword evidence="5" id="KW-1278">Translocase</keyword>
<dbReference type="Proteomes" id="UP000321595">
    <property type="component" value="Chromosome"/>
</dbReference>
<evidence type="ECO:0000313" key="15">
    <source>
        <dbReference type="Proteomes" id="UP000321595"/>
    </source>
</evidence>
<dbReference type="Pfam" id="PF04879">
    <property type="entry name" value="Molybdop_Fe4S4"/>
    <property type="match status" value="1"/>
</dbReference>
<keyword evidence="15" id="KW-1185">Reference proteome</keyword>
<feature type="domain" description="4Fe-4S Mo/W bis-MGD-type" evidence="12">
    <location>
        <begin position="216"/>
        <end position="272"/>
    </location>
</feature>
<dbReference type="PROSITE" id="PS51669">
    <property type="entry name" value="4FE4S_MOW_BIS_MGD"/>
    <property type="match status" value="1"/>
</dbReference>
<keyword evidence="8" id="KW-0520">NAD</keyword>
<dbReference type="FunFam" id="3.30.70.20:FF:000002">
    <property type="entry name" value="NADH-ubiquinone oxidoreductase 75 kDa subunit"/>
    <property type="match status" value="1"/>
</dbReference>
<dbReference type="Gene3D" id="3.30.70.20">
    <property type="match status" value="1"/>
</dbReference>
<dbReference type="Gene3D" id="3.10.20.740">
    <property type="match status" value="1"/>
</dbReference>
<evidence type="ECO:0000256" key="8">
    <source>
        <dbReference type="ARBA" id="ARBA00023027"/>
    </source>
</evidence>
<dbReference type="OrthoDB" id="9816402at2"/>
<feature type="domain" description="4Fe-4S His(Cys)3-ligated-type" evidence="13">
    <location>
        <begin position="78"/>
        <end position="117"/>
    </location>
</feature>
<dbReference type="InterPro" id="IPR017896">
    <property type="entry name" value="4Fe4S_Fe-S-bd"/>
</dbReference>
<dbReference type="GO" id="GO:0042773">
    <property type="term" value="P:ATP synthesis coupled electron transport"/>
    <property type="evidence" value="ECO:0007669"/>
    <property type="project" value="InterPro"/>
</dbReference>
<dbReference type="InterPro" id="IPR050123">
    <property type="entry name" value="Prok_molybdopt-oxidoreductase"/>
</dbReference>
<reference evidence="14 15" key="1">
    <citation type="submission" date="2019-08" db="EMBL/GenBank/DDBJ databases">
        <authorList>
            <person name="Liang Q."/>
        </authorList>
    </citation>
    <scope>NUCLEOTIDE SEQUENCE [LARGE SCALE GENOMIC DNA]</scope>
    <source>
        <strain evidence="14 15">V1718</strain>
    </source>
</reference>
<accession>A0A5B8XW82</accession>
<keyword evidence="7" id="KW-0411">Iron-sulfur</keyword>
<dbReference type="AlphaFoldDB" id="A0A5B8XW82"/>
<evidence type="ECO:0000259" key="10">
    <source>
        <dbReference type="PROSITE" id="PS51085"/>
    </source>
</evidence>
<evidence type="ECO:0000256" key="1">
    <source>
        <dbReference type="ARBA" id="ARBA00001966"/>
    </source>
</evidence>
<evidence type="ECO:0000256" key="6">
    <source>
        <dbReference type="ARBA" id="ARBA00023004"/>
    </source>
</evidence>
<evidence type="ECO:0000256" key="7">
    <source>
        <dbReference type="ARBA" id="ARBA00023014"/>
    </source>
</evidence>
<dbReference type="InterPro" id="IPR019574">
    <property type="entry name" value="NADH_UbQ_OxRdtase_Gsu_4Fe4S-bd"/>
</dbReference>
<dbReference type="GO" id="GO:0046872">
    <property type="term" value="F:metal ion binding"/>
    <property type="evidence" value="ECO:0007669"/>
    <property type="project" value="UniProtKB-KW"/>
</dbReference>
<dbReference type="InterPro" id="IPR006963">
    <property type="entry name" value="Mopterin_OxRdtase_4Fe-4S_dom"/>
</dbReference>
<evidence type="ECO:0000256" key="9">
    <source>
        <dbReference type="ARBA" id="ARBA00034078"/>
    </source>
</evidence>
<dbReference type="Pfam" id="PF10588">
    <property type="entry name" value="NADH-G_4Fe-4S_3"/>
    <property type="match status" value="1"/>
</dbReference>
<dbReference type="PROSITE" id="PS00641">
    <property type="entry name" value="COMPLEX1_75K_1"/>
    <property type="match status" value="1"/>
</dbReference>
<dbReference type="InterPro" id="IPR054351">
    <property type="entry name" value="NADH_UbQ_OxRdtase_ferredoxin"/>
</dbReference>
<dbReference type="PANTHER" id="PTHR43105">
    <property type="entry name" value="RESPIRATORY NITRATE REDUCTASE"/>
    <property type="match status" value="1"/>
</dbReference>
<dbReference type="Pfam" id="PF13510">
    <property type="entry name" value="Fer2_4"/>
    <property type="match status" value="1"/>
</dbReference>
<dbReference type="SUPFAM" id="SSF54292">
    <property type="entry name" value="2Fe-2S ferredoxin-like"/>
    <property type="match status" value="1"/>
</dbReference>
<dbReference type="PROSITE" id="PS51085">
    <property type="entry name" value="2FE2S_FER_2"/>
    <property type="match status" value="1"/>
</dbReference>
<dbReference type="PROSITE" id="PS51379">
    <property type="entry name" value="4FE4S_FER_2"/>
    <property type="match status" value="1"/>
</dbReference>
<dbReference type="GO" id="GO:0048038">
    <property type="term" value="F:quinone binding"/>
    <property type="evidence" value="ECO:0007669"/>
    <property type="project" value="UniProtKB-KW"/>
</dbReference>
<evidence type="ECO:0000256" key="3">
    <source>
        <dbReference type="ARBA" id="ARBA00022485"/>
    </source>
</evidence>
<evidence type="ECO:0000256" key="5">
    <source>
        <dbReference type="ARBA" id="ARBA00022967"/>
    </source>
</evidence>
<dbReference type="SMART" id="SM00926">
    <property type="entry name" value="Molybdop_Fe4S4"/>
    <property type="match status" value="1"/>
</dbReference>
<dbReference type="RefSeq" id="WP_146963033.1">
    <property type="nucleotide sequence ID" value="NZ_CP042467.1"/>
</dbReference>